<dbReference type="InterPro" id="IPR036291">
    <property type="entry name" value="NAD(P)-bd_dom_sf"/>
</dbReference>
<dbReference type="RefSeq" id="WP_007493404.1">
    <property type="nucleotide sequence ID" value="NZ_JH417816.1"/>
</dbReference>
<accession>G9YU82</accession>
<organism evidence="1 2">
    <name type="scientific">Flavonifractor plautii ATCC 29863</name>
    <dbReference type="NCBI Taxonomy" id="411475"/>
    <lineage>
        <taxon>Bacteria</taxon>
        <taxon>Bacillati</taxon>
        <taxon>Bacillota</taxon>
        <taxon>Clostridia</taxon>
        <taxon>Eubacteriales</taxon>
        <taxon>Oscillospiraceae</taxon>
        <taxon>Flavonifractor</taxon>
    </lineage>
</organism>
<dbReference type="PATRIC" id="fig|411475.3.peg.2674"/>
<reference evidence="1 2" key="1">
    <citation type="submission" date="2011-08" db="EMBL/GenBank/DDBJ databases">
        <authorList>
            <person name="Weinstock G."/>
            <person name="Sodergren E."/>
            <person name="Clifton S."/>
            <person name="Fulton L."/>
            <person name="Fulton B."/>
            <person name="Courtney L."/>
            <person name="Fronick C."/>
            <person name="Harrison M."/>
            <person name="Strong C."/>
            <person name="Farmer C."/>
            <person name="Delahaunty K."/>
            <person name="Markovic C."/>
            <person name="Hall O."/>
            <person name="Minx P."/>
            <person name="Tomlinson C."/>
            <person name="Mitreva M."/>
            <person name="Hou S."/>
            <person name="Chen J."/>
            <person name="Wollam A."/>
            <person name="Pepin K.H."/>
            <person name="Johnson M."/>
            <person name="Bhonagiri V."/>
            <person name="Zhang X."/>
            <person name="Suruliraj S."/>
            <person name="Warren W."/>
            <person name="Chinwalla A."/>
            <person name="Mardis E.R."/>
            <person name="Wilson R.K."/>
        </authorList>
    </citation>
    <scope>NUCLEOTIDE SEQUENCE [LARGE SCALE GENOMIC DNA]</scope>
    <source>
        <strain evidence="1 2">ATCC 29863</strain>
    </source>
</reference>
<gene>
    <name evidence="1" type="ORF">HMPREF0372_03096</name>
</gene>
<protein>
    <recommendedName>
        <fullName evidence="3">3-oxoacyl-[acyl-carrier-protein] reductase domain protein</fullName>
    </recommendedName>
</protein>
<dbReference type="HOGENOM" id="CLU_3168368_0_0_9"/>
<comment type="caution">
    <text evidence="1">The sequence shown here is derived from an EMBL/GenBank/DDBJ whole genome shotgun (WGS) entry which is preliminary data.</text>
</comment>
<sequence length="47" mass="4815">MKELENKVALVSSSTRGIGLACAKTLAAQGAAVYLGVRRRAGRGGLL</sequence>
<evidence type="ECO:0008006" key="3">
    <source>
        <dbReference type="Google" id="ProtNLM"/>
    </source>
</evidence>
<evidence type="ECO:0000313" key="2">
    <source>
        <dbReference type="Proteomes" id="UP000004459"/>
    </source>
</evidence>
<dbReference type="Gene3D" id="3.40.50.720">
    <property type="entry name" value="NAD(P)-binding Rossmann-like Domain"/>
    <property type="match status" value="1"/>
</dbReference>
<dbReference type="AlphaFoldDB" id="G9YU82"/>
<dbReference type="EMBL" id="AGCK01000250">
    <property type="protein sequence ID" value="EHM42675.1"/>
    <property type="molecule type" value="Genomic_DNA"/>
</dbReference>
<dbReference type="Proteomes" id="UP000004459">
    <property type="component" value="Unassembled WGS sequence"/>
</dbReference>
<name>G9YU82_FLAPL</name>
<evidence type="ECO:0000313" key="1">
    <source>
        <dbReference type="EMBL" id="EHM42675.1"/>
    </source>
</evidence>
<dbReference type="GeneID" id="89223168"/>
<dbReference type="SUPFAM" id="SSF51735">
    <property type="entry name" value="NAD(P)-binding Rossmann-fold domains"/>
    <property type="match status" value="1"/>
</dbReference>
<proteinExistence type="predicted"/>